<dbReference type="KEGG" id="asa:ASA_1177"/>
<keyword evidence="1" id="KW-0472">Membrane</keyword>
<organism evidence="2 3">
    <name type="scientific">Aeromonas salmonicida (strain A449)</name>
    <dbReference type="NCBI Taxonomy" id="382245"/>
    <lineage>
        <taxon>Bacteria</taxon>
        <taxon>Pseudomonadati</taxon>
        <taxon>Pseudomonadota</taxon>
        <taxon>Gammaproteobacteria</taxon>
        <taxon>Aeromonadales</taxon>
        <taxon>Aeromonadaceae</taxon>
        <taxon>Aeromonas</taxon>
    </lineage>
</organism>
<keyword evidence="1" id="KW-0812">Transmembrane</keyword>
<keyword evidence="1" id="KW-1133">Transmembrane helix</keyword>
<gene>
    <name evidence="2" type="ordered locus">ASA_1177</name>
</gene>
<dbReference type="HOGENOM" id="CLU_123860_3_1_6"/>
<dbReference type="InterPro" id="IPR007360">
    <property type="entry name" value="SirB"/>
</dbReference>
<dbReference type="STRING" id="29491.GCA_000820065_02900"/>
<dbReference type="PANTHER" id="PTHR39594">
    <property type="entry name" value="PROTEIN YCHQ"/>
    <property type="match status" value="1"/>
</dbReference>
<name>A4SK66_AERS4</name>
<evidence type="ECO:0000313" key="3">
    <source>
        <dbReference type="Proteomes" id="UP000000225"/>
    </source>
</evidence>
<evidence type="ECO:0000256" key="1">
    <source>
        <dbReference type="SAM" id="Phobius"/>
    </source>
</evidence>
<proteinExistence type="predicted"/>
<feature type="transmembrane region" description="Helical" evidence="1">
    <location>
        <begin position="121"/>
        <end position="140"/>
    </location>
</feature>
<dbReference type="AlphaFoldDB" id="A4SK66"/>
<feature type="transmembrane region" description="Helical" evidence="1">
    <location>
        <begin position="65"/>
        <end position="85"/>
    </location>
</feature>
<dbReference type="PIRSF" id="PIRSF005610">
    <property type="entry name" value="SirB"/>
    <property type="match status" value="1"/>
</dbReference>
<accession>A4SK66</accession>
<feature type="transmembrane region" description="Helical" evidence="1">
    <location>
        <begin position="97"/>
        <end position="114"/>
    </location>
</feature>
<protein>
    <submittedName>
        <fullName evidence="2">Transcriptional regulator</fullName>
    </submittedName>
</protein>
<dbReference type="EMBL" id="CP000644">
    <property type="protein sequence ID" value="ABO89288.1"/>
    <property type="molecule type" value="Genomic_DNA"/>
</dbReference>
<dbReference type="GO" id="GO:0005886">
    <property type="term" value="C:plasma membrane"/>
    <property type="evidence" value="ECO:0007669"/>
    <property type="project" value="TreeGrafter"/>
</dbReference>
<dbReference type="eggNOG" id="COG3094">
    <property type="taxonomic scope" value="Bacteria"/>
</dbReference>
<evidence type="ECO:0000313" key="2">
    <source>
        <dbReference type="EMBL" id="ABO89288.1"/>
    </source>
</evidence>
<dbReference type="PANTHER" id="PTHR39594:SF1">
    <property type="entry name" value="PROTEIN YCHQ"/>
    <property type="match status" value="1"/>
</dbReference>
<sequence>MPGSLMVNGGPEPAFVQGHVMYFALKHLHLVLIASAVLMFMLRFYWVQTGSGRAYSDQIMKVSGWLNGLVVLSGVLLCMVLDLNPLNNGTPWLSEKLTAILVVAFLAMMALRLACNNGIRWFAFLGAIGWVFFIAKLAVYKQASLFG</sequence>
<dbReference type="Proteomes" id="UP000000225">
    <property type="component" value="Chromosome"/>
</dbReference>
<feature type="transmembrane region" description="Helical" evidence="1">
    <location>
        <begin position="20"/>
        <end position="45"/>
    </location>
</feature>
<reference evidence="3" key="1">
    <citation type="journal article" date="2008" name="BMC Genomics">
        <title>The genome of Aeromonas salmonicida subsp. salmonicida A449: insights into the evolution of a fish pathogen.</title>
        <authorList>
            <person name="Reith M.E."/>
            <person name="Singh R.K."/>
            <person name="Curtis B."/>
            <person name="Boyd J.M."/>
            <person name="Bouevitch A."/>
            <person name="Kimball J."/>
            <person name="Munholland J."/>
            <person name="Murphy C."/>
            <person name="Sarty D."/>
            <person name="Williams J."/>
            <person name="Nash J.H."/>
            <person name="Johnson S.C."/>
            <person name="Brown L.L."/>
        </authorList>
    </citation>
    <scope>NUCLEOTIDE SEQUENCE [LARGE SCALE GENOMIC DNA]</scope>
    <source>
        <strain evidence="3">A449</strain>
    </source>
</reference>
<dbReference type="Pfam" id="PF04247">
    <property type="entry name" value="SirB"/>
    <property type="match status" value="1"/>
</dbReference>